<dbReference type="CDD" id="cd00090">
    <property type="entry name" value="HTH_ARSR"/>
    <property type="match status" value="1"/>
</dbReference>
<dbReference type="Pfam" id="PF12840">
    <property type="entry name" value="HTH_20"/>
    <property type="match status" value="1"/>
</dbReference>
<dbReference type="GO" id="GO:0003677">
    <property type="term" value="F:DNA binding"/>
    <property type="evidence" value="ECO:0007669"/>
    <property type="project" value="UniProtKB-KW"/>
</dbReference>
<evidence type="ECO:0000256" key="1">
    <source>
        <dbReference type="ARBA" id="ARBA00023015"/>
    </source>
</evidence>
<evidence type="ECO:0000256" key="3">
    <source>
        <dbReference type="ARBA" id="ARBA00023163"/>
    </source>
</evidence>
<keyword evidence="2" id="KW-0238">DNA-binding</keyword>
<dbReference type="Proteomes" id="UP000603708">
    <property type="component" value="Unassembled WGS sequence"/>
</dbReference>
<keyword evidence="1" id="KW-0805">Transcription regulation</keyword>
<dbReference type="Gene3D" id="1.10.10.10">
    <property type="entry name" value="Winged helix-like DNA-binding domain superfamily/Winged helix DNA-binding domain"/>
    <property type="match status" value="1"/>
</dbReference>
<feature type="domain" description="HTH arsR-type" evidence="4">
    <location>
        <begin position="240"/>
        <end position="334"/>
    </location>
</feature>
<reference evidence="5" key="2">
    <citation type="submission" date="2020-09" db="EMBL/GenBank/DDBJ databases">
        <authorList>
            <person name="Sun Q."/>
            <person name="Ohkuma M."/>
        </authorList>
    </citation>
    <scope>NUCLEOTIDE SEQUENCE</scope>
    <source>
        <strain evidence="5">JCM 5069</strain>
    </source>
</reference>
<proteinExistence type="predicted"/>
<gene>
    <name evidence="5" type="ORF">GCM10018793_43330</name>
</gene>
<reference evidence="5" key="1">
    <citation type="journal article" date="2014" name="Int. J. Syst. Evol. Microbiol.">
        <title>Complete genome sequence of Corynebacterium casei LMG S-19264T (=DSM 44701T), isolated from a smear-ripened cheese.</title>
        <authorList>
            <consortium name="US DOE Joint Genome Institute (JGI-PGF)"/>
            <person name="Walter F."/>
            <person name="Albersmeier A."/>
            <person name="Kalinowski J."/>
            <person name="Ruckert C."/>
        </authorList>
    </citation>
    <scope>NUCLEOTIDE SEQUENCE</scope>
    <source>
        <strain evidence="5">JCM 5069</strain>
    </source>
</reference>
<evidence type="ECO:0000313" key="6">
    <source>
        <dbReference type="Proteomes" id="UP000603708"/>
    </source>
</evidence>
<name>A0A919L454_9ACTN</name>
<evidence type="ECO:0000259" key="4">
    <source>
        <dbReference type="PROSITE" id="PS50987"/>
    </source>
</evidence>
<sequence>MLRIAFTAADLTRVRLAHSPMVEVVTSSFALNQPDRFRMYGSWRTRVRPLVARAGLETMLAVVCGPACYVPDFLTPVPATARPSLEEEVRVLAATPLDQVAAEVATAWAGHPAPPQIARFATDPAGGLAELIQQIRRYFRLAIAPIWPRVRAVAEAEIAQRARTAAELGPRALLEDLHPQLDWDGAALRLAHAKSRDWELDGHPLALLPAGFAGPLVHTMTEAPTGRALWYPPRGYGRLLGPGRQGEPGSALAALLGPTRAAVLTLLAAPGTTGEVAAALELAPATASHHLTILRNAGLVAAERIGRRLRYLRTPLGEQLTAGSEAPSAGPPVF</sequence>
<dbReference type="AlphaFoldDB" id="A0A919L454"/>
<dbReference type="SMART" id="SM00418">
    <property type="entry name" value="HTH_ARSR"/>
    <property type="match status" value="1"/>
</dbReference>
<dbReference type="InterPro" id="IPR051011">
    <property type="entry name" value="Metal_resp_trans_reg"/>
</dbReference>
<keyword evidence="6" id="KW-1185">Reference proteome</keyword>
<keyword evidence="3" id="KW-0804">Transcription</keyword>
<protein>
    <submittedName>
        <fullName evidence="5">Transcriptional regulator</fullName>
    </submittedName>
</protein>
<evidence type="ECO:0000256" key="2">
    <source>
        <dbReference type="ARBA" id="ARBA00023125"/>
    </source>
</evidence>
<accession>A0A919L454</accession>
<evidence type="ECO:0000313" key="5">
    <source>
        <dbReference type="EMBL" id="GHH82809.1"/>
    </source>
</evidence>
<dbReference type="SUPFAM" id="SSF46785">
    <property type="entry name" value="Winged helix' DNA-binding domain"/>
    <property type="match status" value="1"/>
</dbReference>
<dbReference type="EMBL" id="BNCD01000013">
    <property type="protein sequence ID" value="GHH82809.1"/>
    <property type="molecule type" value="Genomic_DNA"/>
</dbReference>
<dbReference type="PRINTS" id="PR00778">
    <property type="entry name" value="HTHARSR"/>
</dbReference>
<dbReference type="PANTHER" id="PTHR43132">
    <property type="entry name" value="ARSENICAL RESISTANCE OPERON REPRESSOR ARSR-RELATED"/>
    <property type="match status" value="1"/>
</dbReference>
<dbReference type="GO" id="GO:0003700">
    <property type="term" value="F:DNA-binding transcription factor activity"/>
    <property type="evidence" value="ECO:0007669"/>
    <property type="project" value="InterPro"/>
</dbReference>
<dbReference type="InterPro" id="IPR001845">
    <property type="entry name" value="HTH_ArsR_DNA-bd_dom"/>
</dbReference>
<comment type="caution">
    <text evidence="5">The sequence shown here is derived from an EMBL/GenBank/DDBJ whole genome shotgun (WGS) entry which is preliminary data.</text>
</comment>
<dbReference type="PANTHER" id="PTHR43132:SF6">
    <property type="entry name" value="HTH-TYPE TRANSCRIPTIONAL REPRESSOR CZRA"/>
    <property type="match status" value="1"/>
</dbReference>
<dbReference type="InterPro" id="IPR011991">
    <property type="entry name" value="ArsR-like_HTH"/>
</dbReference>
<dbReference type="InterPro" id="IPR036388">
    <property type="entry name" value="WH-like_DNA-bd_sf"/>
</dbReference>
<dbReference type="PROSITE" id="PS50987">
    <property type="entry name" value="HTH_ARSR_2"/>
    <property type="match status" value="1"/>
</dbReference>
<dbReference type="RefSeq" id="WP_189934559.1">
    <property type="nucleotide sequence ID" value="NZ_BNCD01000013.1"/>
</dbReference>
<organism evidence="5 6">
    <name type="scientific">Streptomyces sulfonofaciens</name>
    <dbReference type="NCBI Taxonomy" id="68272"/>
    <lineage>
        <taxon>Bacteria</taxon>
        <taxon>Bacillati</taxon>
        <taxon>Actinomycetota</taxon>
        <taxon>Actinomycetes</taxon>
        <taxon>Kitasatosporales</taxon>
        <taxon>Streptomycetaceae</taxon>
        <taxon>Streptomyces</taxon>
    </lineage>
</organism>
<dbReference type="InterPro" id="IPR036390">
    <property type="entry name" value="WH_DNA-bd_sf"/>
</dbReference>